<gene>
    <name evidence="2" type="ORF">HDID_LOCUS10887</name>
</gene>
<organism evidence="2 3">
    <name type="scientific">Hymenolepis diminuta</name>
    <name type="common">Rat tapeworm</name>
    <dbReference type="NCBI Taxonomy" id="6216"/>
    <lineage>
        <taxon>Eukaryota</taxon>
        <taxon>Metazoa</taxon>
        <taxon>Spiralia</taxon>
        <taxon>Lophotrochozoa</taxon>
        <taxon>Platyhelminthes</taxon>
        <taxon>Cestoda</taxon>
        <taxon>Eucestoda</taxon>
        <taxon>Cyclophyllidea</taxon>
        <taxon>Hymenolepididae</taxon>
        <taxon>Hymenolepis</taxon>
    </lineage>
</organism>
<dbReference type="SUPFAM" id="SSF47113">
    <property type="entry name" value="Histone-fold"/>
    <property type="match status" value="1"/>
</dbReference>
<comment type="similarity">
    <text evidence="1">Belongs to the histone H3 family.</text>
</comment>
<dbReference type="PRINTS" id="PR00622">
    <property type="entry name" value="HISTONEH3"/>
</dbReference>
<sequence length="54" mass="6036">MRFQSTAAEVPQEVSGAYLIETLEDSNFHTIHAKPVAILLKDMQPTRHISGERA</sequence>
<dbReference type="Proteomes" id="UP000274504">
    <property type="component" value="Unassembled WGS sequence"/>
</dbReference>
<evidence type="ECO:0000313" key="2">
    <source>
        <dbReference type="EMBL" id="VDL64244.1"/>
    </source>
</evidence>
<dbReference type="Gene3D" id="1.10.20.10">
    <property type="entry name" value="Histone, subunit A"/>
    <property type="match status" value="1"/>
</dbReference>
<dbReference type="AlphaFoldDB" id="A0A3P7BV27"/>
<proteinExistence type="inferred from homology"/>
<dbReference type="InterPro" id="IPR009072">
    <property type="entry name" value="Histone-fold"/>
</dbReference>
<dbReference type="GO" id="GO:0046982">
    <property type="term" value="F:protein heterodimerization activity"/>
    <property type="evidence" value="ECO:0007669"/>
    <property type="project" value="InterPro"/>
</dbReference>
<reference evidence="2 3" key="1">
    <citation type="submission" date="2018-11" db="EMBL/GenBank/DDBJ databases">
        <authorList>
            <consortium name="Pathogen Informatics"/>
        </authorList>
    </citation>
    <scope>NUCLEOTIDE SEQUENCE [LARGE SCALE GENOMIC DNA]</scope>
</reference>
<dbReference type="GO" id="GO:0003677">
    <property type="term" value="F:DNA binding"/>
    <property type="evidence" value="ECO:0007669"/>
    <property type="project" value="InterPro"/>
</dbReference>
<protein>
    <submittedName>
        <fullName evidence="2">Uncharacterized protein</fullName>
    </submittedName>
</protein>
<accession>A0A3P7BV27</accession>
<dbReference type="EMBL" id="UYSG01012065">
    <property type="protein sequence ID" value="VDL64244.1"/>
    <property type="molecule type" value="Genomic_DNA"/>
</dbReference>
<dbReference type="PANTHER" id="PTHR11426">
    <property type="entry name" value="HISTONE H3"/>
    <property type="match status" value="1"/>
</dbReference>
<evidence type="ECO:0000313" key="3">
    <source>
        <dbReference type="Proteomes" id="UP000274504"/>
    </source>
</evidence>
<name>A0A3P7BV27_HYMDI</name>
<dbReference type="InterPro" id="IPR000164">
    <property type="entry name" value="Histone_H3/CENP-A"/>
</dbReference>
<dbReference type="GO" id="GO:0000786">
    <property type="term" value="C:nucleosome"/>
    <property type="evidence" value="ECO:0007669"/>
    <property type="project" value="InterPro"/>
</dbReference>
<evidence type="ECO:0000256" key="1">
    <source>
        <dbReference type="ARBA" id="ARBA00010343"/>
    </source>
</evidence>
<dbReference type="GO" id="GO:0030527">
    <property type="term" value="F:structural constituent of chromatin"/>
    <property type="evidence" value="ECO:0007669"/>
    <property type="project" value="InterPro"/>
</dbReference>